<accession>A0A8H7R0D1</accession>
<evidence type="ECO:0000313" key="12">
    <source>
        <dbReference type="EMBL" id="KAG2202127.1"/>
    </source>
</evidence>
<reference evidence="12" key="1">
    <citation type="submission" date="2020-12" db="EMBL/GenBank/DDBJ databases">
        <title>Metabolic potential, ecology and presence of endohyphal bacteria is reflected in genomic diversity of Mucoromycotina.</title>
        <authorList>
            <person name="Muszewska A."/>
            <person name="Okrasinska A."/>
            <person name="Steczkiewicz K."/>
            <person name="Drgas O."/>
            <person name="Orlowska M."/>
            <person name="Perlinska-Lenart U."/>
            <person name="Aleksandrzak-Piekarczyk T."/>
            <person name="Szatraj K."/>
            <person name="Zielenkiewicz U."/>
            <person name="Pilsyk S."/>
            <person name="Malc E."/>
            <person name="Mieczkowski P."/>
            <person name="Kruszewska J.S."/>
            <person name="Biernat P."/>
            <person name="Pawlowska J."/>
        </authorList>
    </citation>
    <scope>NUCLEOTIDE SEQUENCE</scope>
    <source>
        <strain evidence="12">WA0000017839</strain>
    </source>
</reference>
<proteinExistence type="inferred from homology"/>
<evidence type="ECO:0000256" key="3">
    <source>
        <dbReference type="ARBA" id="ARBA00022771"/>
    </source>
</evidence>
<comment type="caution">
    <text evidence="12">The sequence shown here is derived from an EMBL/GenBank/DDBJ whole genome shotgun (WGS) entry which is preliminary data.</text>
</comment>
<dbReference type="InterPro" id="IPR036236">
    <property type="entry name" value="Znf_C2H2_sf"/>
</dbReference>
<dbReference type="FunFam" id="3.30.160.60:FF:002343">
    <property type="entry name" value="Zinc finger protein 33A"/>
    <property type="match status" value="1"/>
</dbReference>
<gene>
    <name evidence="12" type="ORF">INT47_008099</name>
</gene>
<feature type="region of interest" description="Disordered" evidence="10">
    <location>
        <begin position="257"/>
        <end position="314"/>
    </location>
</feature>
<keyword evidence="4" id="KW-0862">Zinc</keyword>
<dbReference type="InterPro" id="IPR003120">
    <property type="entry name" value="Ste12"/>
</dbReference>
<comment type="subcellular location">
    <subcellularLocation>
        <location evidence="1">Nucleus</location>
    </subcellularLocation>
</comment>
<dbReference type="PROSITE" id="PS00028">
    <property type="entry name" value="ZINC_FINGER_C2H2_1"/>
    <property type="match status" value="2"/>
</dbReference>
<dbReference type="SMART" id="SM00424">
    <property type="entry name" value="STE"/>
    <property type="match status" value="1"/>
</dbReference>
<dbReference type="SMART" id="SM00355">
    <property type="entry name" value="ZnF_C2H2"/>
    <property type="match status" value="2"/>
</dbReference>
<dbReference type="GO" id="GO:0008270">
    <property type="term" value="F:zinc ion binding"/>
    <property type="evidence" value="ECO:0007669"/>
    <property type="project" value="UniProtKB-KW"/>
</dbReference>
<dbReference type="InterPro" id="IPR052127">
    <property type="entry name" value="STE12_transcription_factor"/>
</dbReference>
<dbReference type="SUPFAM" id="SSF57667">
    <property type="entry name" value="beta-beta-alpha zinc fingers"/>
    <property type="match status" value="1"/>
</dbReference>
<dbReference type="Pfam" id="PF00096">
    <property type="entry name" value="zf-C2H2"/>
    <property type="match status" value="2"/>
</dbReference>
<evidence type="ECO:0000256" key="7">
    <source>
        <dbReference type="ARBA" id="ARBA00023242"/>
    </source>
</evidence>
<evidence type="ECO:0000256" key="5">
    <source>
        <dbReference type="ARBA" id="ARBA00023015"/>
    </source>
</evidence>
<dbReference type="GO" id="GO:1990526">
    <property type="term" value="C:Ste12p-Dig1p-Dig2p complex"/>
    <property type="evidence" value="ECO:0007669"/>
    <property type="project" value="TreeGrafter"/>
</dbReference>
<dbReference type="AlphaFoldDB" id="A0A8H7R0D1"/>
<evidence type="ECO:0000256" key="10">
    <source>
        <dbReference type="SAM" id="MobiDB-lite"/>
    </source>
</evidence>
<keyword evidence="5" id="KW-0805">Transcription regulation</keyword>
<dbReference type="Pfam" id="PF02200">
    <property type="entry name" value="STE"/>
    <property type="match status" value="1"/>
</dbReference>
<feature type="compositionally biased region" description="Low complexity" evidence="10">
    <location>
        <begin position="202"/>
        <end position="222"/>
    </location>
</feature>
<dbReference type="GO" id="GO:0003700">
    <property type="term" value="F:DNA-binding transcription factor activity"/>
    <property type="evidence" value="ECO:0007669"/>
    <property type="project" value="InterPro"/>
</dbReference>
<evidence type="ECO:0000256" key="9">
    <source>
        <dbReference type="PROSITE-ProRule" id="PRU00042"/>
    </source>
</evidence>
<keyword evidence="3 9" id="KW-0863">Zinc-finger</keyword>
<keyword evidence="13" id="KW-1185">Reference proteome</keyword>
<dbReference type="Gene3D" id="3.30.160.60">
    <property type="entry name" value="Classic Zinc Finger"/>
    <property type="match status" value="2"/>
</dbReference>
<evidence type="ECO:0000256" key="1">
    <source>
        <dbReference type="ARBA" id="ARBA00004123"/>
    </source>
</evidence>
<sequence>MILLTPSQENTAERLDMIETLKSFLATAPNGQEDAIKQHVLSTTGESITCVRWKDAFYITGTDIVRCLVFRFYAFGRPVQNLKKFEEGIFSDLRNLKPGTDAILEEPKSAFLDLLFKNNCIRTQKKQKVFFWYSVPHDRLFLDALERDLKREKLGIYPTSVSVANPAESISLDTTQAMFDDFRKSMLTEMNLQPFYSSQLSSSSASPSVTSESCSVSDSSVSPHLHHHRVSSSREGDLQKASSAIFGQFSLFEGSPTYKQRRRRSTQKSQQEAQSKYIRTKKSATNTTNTTIIPDSNTNTTAWSSDTSNTNTDDDSTHVRYFYCPLNTCGKYFKRLEHMKRHLRTHTMERPYLCDLCGKRFSRSDNLAQHKKTHQRLRGMKTLDEEDDDEDDSSSSDERHYVYNGKVSKTSSSIGRRLVNTNTGKGVTSIRRAVDMTSINYRSNGKRLTHNKNNNNNNNYKHSDDLWSPHDPNDNIEYMKAEPPQLLIVPELSISTASTASSCESSPIYTRTLPTIKVEDTELFYDLSSGQQQMNDTAMMMEELLPQPNQYWQDNESASDWQRRVDWDQYSTIRPSGNYDTGEDLIIGYQDIQSYYYLHHPYAYPPASSPLFGPTSNTTASNSTVTTAANSPVTRAFDLYPYSENPTMTPSDALLH</sequence>
<organism evidence="12 13">
    <name type="scientific">Mucor saturninus</name>
    <dbReference type="NCBI Taxonomy" id="64648"/>
    <lineage>
        <taxon>Eukaryota</taxon>
        <taxon>Fungi</taxon>
        <taxon>Fungi incertae sedis</taxon>
        <taxon>Mucoromycota</taxon>
        <taxon>Mucoromycotina</taxon>
        <taxon>Mucoromycetes</taxon>
        <taxon>Mucorales</taxon>
        <taxon>Mucorineae</taxon>
        <taxon>Mucoraceae</taxon>
        <taxon>Mucor</taxon>
    </lineage>
</organism>
<feature type="compositionally biased region" description="Basic residues" evidence="10">
    <location>
        <begin position="369"/>
        <end position="379"/>
    </location>
</feature>
<name>A0A8H7R0D1_9FUNG</name>
<dbReference type="PROSITE" id="PS50157">
    <property type="entry name" value="ZINC_FINGER_C2H2_2"/>
    <property type="match status" value="2"/>
</dbReference>
<feature type="region of interest" description="Disordered" evidence="10">
    <location>
        <begin position="368"/>
        <end position="408"/>
    </location>
</feature>
<feature type="domain" description="C2H2-type" evidence="11">
    <location>
        <begin position="322"/>
        <end position="351"/>
    </location>
</feature>
<dbReference type="PANTHER" id="PTHR47427">
    <property type="entry name" value="PROTEIN STE12"/>
    <property type="match status" value="1"/>
</dbReference>
<dbReference type="GO" id="GO:0005634">
    <property type="term" value="C:nucleus"/>
    <property type="evidence" value="ECO:0007669"/>
    <property type="project" value="UniProtKB-SubCell"/>
</dbReference>
<feature type="region of interest" description="Disordered" evidence="10">
    <location>
        <begin position="444"/>
        <end position="465"/>
    </location>
</feature>
<feature type="compositionally biased region" description="Acidic residues" evidence="10">
    <location>
        <begin position="384"/>
        <end position="395"/>
    </location>
</feature>
<keyword evidence="7" id="KW-0539">Nucleus</keyword>
<protein>
    <recommendedName>
        <fullName evidence="11">C2H2-type domain-containing protein</fullName>
    </recommendedName>
</protein>
<dbReference type="OrthoDB" id="1095242at2759"/>
<feature type="region of interest" description="Disordered" evidence="10">
    <location>
        <begin position="202"/>
        <end position="238"/>
    </location>
</feature>
<evidence type="ECO:0000313" key="13">
    <source>
        <dbReference type="Proteomes" id="UP000603453"/>
    </source>
</evidence>
<keyword evidence="2" id="KW-0479">Metal-binding</keyword>
<evidence type="ECO:0000256" key="8">
    <source>
        <dbReference type="ARBA" id="ARBA00024345"/>
    </source>
</evidence>
<feature type="domain" description="C2H2-type" evidence="11">
    <location>
        <begin position="352"/>
        <end position="379"/>
    </location>
</feature>
<dbReference type="InterPro" id="IPR013087">
    <property type="entry name" value="Znf_C2H2_type"/>
</dbReference>
<evidence type="ECO:0000259" key="11">
    <source>
        <dbReference type="PROSITE" id="PS50157"/>
    </source>
</evidence>
<dbReference type="Proteomes" id="UP000603453">
    <property type="component" value="Unassembled WGS sequence"/>
</dbReference>
<keyword evidence="6" id="KW-0804">Transcription</keyword>
<evidence type="ECO:0000256" key="2">
    <source>
        <dbReference type="ARBA" id="ARBA00022723"/>
    </source>
</evidence>
<dbReference type="PANTHER" id="PTHR47427:SF1">
    <property type="entry name" value="PROTEIN STE12"/>
    <property type="match status" value="1"/>
</dbReference>
<evidence type="ECO:0000256" key="4">
    <source>
        <dbReference type="ARBA" id="ARBA00022833"/>
    </source>
</evidence>
<feature type="compositionally biased region" description="Low complexity" evidence="10">
    <location>
        <begin position="283"/>
        <end position="311"/>
    </location>
</feature>
<dbReference type="EMBL" id="JAEPRD010000064">
    <property type="protein sequence ID" value="KAG2202127.1"/>
    <property type="molecule type" value="Genomic_DNA"/>
</dbReference>
<dbReference type="GO" id="GO:1990527">
    <property type="term" value="C:Tec1p-Ste12p-Dig1p complex"/>
    <property type="evidence" value="ECO:0007669"/>
    <property type="project" value="TreeGrafter"/>
</dbReference>
<evidence type="ECO:0000256" key="6">
    <source>
        <dbReference type="ARBA" id="ARBA00023163"/>
    </source>
</evidence>
<comment type="similarity">
    <text evidence="8">Belongs to the STE12 transcription factor family.</text>
</comment>